<reference evidence="5 6" key="1">
    <citation type="submission" date="2017-03" db="EMBL/GenBank/DDBJ databases">
        <title>Genomes of endolithic fungi from Antarctica.</title>
        <authorList>
            <person name="Coleine C."/>
            <person name="Masonjones S."/>
            <person name="Stajich J.E."/>
        </authorList>
    </citation>
    <scope>NUCLEOTIDE SEQUENCE [LARGE SCALE GENOMIC DNA]</scope>
    <source>
        <strain evidence="5 6">CCFEE 5187</strain>
    </source>
</reference>
<evidence type="ECO:0008006" key="7">
    <source>
        <dbReference type="Google" id="ProtNLM"/>
    </source>
</evidence>
<dbReference type="SUPFAM" id="SSF51735">
    <property type="entry name" value="NAD(P)-binding Rossmann-fold domains"/>
    <property type="match status" value="1"/>
</dbReference>
<gene>
    <name evidence="5" type="ORF">B0A49_05512</name>
</gene>
<dbReference type="PANTHER" id="PTHR24321">
    <property type="entry name" value="DEHYDROGENASES, SHORT CHAIN"/>
    <property type="match status" value="1"/>
</dbReference>
<keyword evidence="3" id="KW-0560">Oxidoreductase</keyword>
<evidence type="ECO:0000256" key="3">
    <source>
        <dbReference type="ARBA" id="ARBA00023002"/>
    </source>
</evidence>
<dbReference type="PRINTS" id="PR00081">
    <property type="entry name" value="GDHRDH"/>
</dbReference>
<dbReference type="Gene3D" id="3.40.50.720">
    <property type="entry name" value="NAD(P)-binding Rossmann-like Domain"/>
    <property type="match status" value="1"/>
</dbReference>
<dbReference type="EMBL" id="NAJN01000821">
    <property type="protein sequence ID" value="TKA68410.1"/>
    <property type="molecule type" value="Genomic_DNA"/>
</dbReference>
<dbReference type="PROSITE" id="PS00061">
    <property type="entry name" value="ADH_SHORT"/>
    <property type="match status" value="1"/>
</dbReference>
<proteinExistence type="inferred from homology"/>
<protein>
    <recommendedName>
        <fullName evidence="7">3-oxoacyl-[acyl-carrier-protein] reductase FabG</fullName>
    </recommendedName>
</protein>
<dbReference type="STRING" id="331657.A0A4U0WXB7"/>
<evidence type="ECO:0000313" key="5">
    <source>
        <dbReference type="EMBL" id="TKA68410.1"/>
    </source>
</evidence>
<dbReference type="FunFam" id="3.40.50.720:FF:000084">
    <property type="entry name" value="Short-chain dehydrogenase reductase"/>
    <property type="match status" value="1"/>
</dbReference>
<accession>A0A4U0WXB7</accession>
<dbReference type="CDD" id="cd05233">
    <property type="entry name" value="SDR_c"/>
    <property type="match status" value="1"/>
</dbReference>
<dbReference type="InterPro" id="IPR020904">
    <property type="entry name" value="Sc_DH/Rdtase_CS"/>
</dbReference>
<dbReference type="PRINTS" id="PR00080">
    <property type="entry name" value="SDRFAMILY"/>
</dbReference>
<evidence type="ECO:0000256" key="2">
    <source>
        <dbReference type="ARBA" id="ARBA00022857"/>
    </source>
</evidence>
<dbReference type="OrthoDB" id="417891at2759"/>
<organism evidence="5 6">
    <name type="scientific">Cryomyces minteri</name>
    <dbReference type="NCBI Taxonomy" id="331657"/>
    <lineage>
        <taxon>Eukaryota</taxon>
        <taxon>Fungi</taxon>
        <taxon>Dikarya</taxon>
        <taxon>Ascomycota</taxon>
        <taxon>Pezizomycotina</taxon>
        <taxon>Dothideomycetes</taxon>
        <taxon>Dothideomycetes incertae sedis</taxon>
        <taxon>Cryomyces</taxon>
    </lineage>
</organism>
<dbReference type="PANTHER" id="PTHR24321:SF8">
    <property type="entry name" value="ESTRADIOL 17-BETA-DEHYDROGENASE 8-RELATED"/>
    <property type="match status" value="1"/>
</dbReference>
<keyword evidence="6" id="KW-1185">Reference proteome</keyword>
<dbReference type="Pfam" id="PF00106">
    <property type="entry name" value="adh_short"/>
    <property type="match status" value="1"/>
</dbReference>
<dbReference type="GO" id="GO:0016491">
    <property type="term" value="F:oxidoreductase activity"/>
    <property type="evidence" value="ECO:0007669"/>
    <property type="project" value="UniProtKB-KW"/>
</dbReference>
<sequence length="241" mass="25360">MPTAMSGKTCLVTGSAGGLGKAIASALLEAGANVAICDLNQSRIDQCSAEFATFSKQLIVFKIDITDESQIVSLFEHCIAKFGRVDVLVNNAGLMDHFDPVGDLDKALWDTVIAVNLTAPYLVSKHAVKHMQEERSGVILNISSAAGVAGFRAGAAYTASKHGLIGLTKNTAAFYGKKGIRCNAILPGAMKTNIADALATGMNMEGYQTMQTTTAMEPSDNDLETVAKLCLFLCSDDAGVF</sequence>
<comment type="caution">
    <text evidence="5">The sequence shown here is derived from an EMBL/GenBank/DDBJ whole genome shotgun (WGS) entry which is preliminary data.</text>
</comment>
<keyword evidence="2" id="KW-0521">NADP</keyword>
<comment type="similarity">
    <text evidence="1 4">Belongs to the short-chain dehydrogenases/reductases (SDR) family.</text>
</comment>
<dbReference type="AlphaFoldDB" id="A0A4U0WXB7"/>
<dbReference type="Proteomes" id="UP000308768">
    <property type="component" value="Unassembled WGS sequence"/>
</dbReference>
<evidence type="ECO:0000313" key="6">
    <source>
        <dbReference type="Proteomes" id="UP000308768"/>
    </source>
</evidence>
<dbReference type="InterPro" id="IPR036291">
    <property type="entry name" value="NAD(P)-bd_dom_sf"/>
</dbReference>
<name>A0A4U0WXB7_9PEZI</name>
<evidence type="ECO:0000256" key="4">
    <source>
        <dbReference type="RuleBase" id="RU000363"/>
    </source>
</evidence>
<evidence type="ECO:0000256" key="1">
    <source>
        <dbReference type="ARBA" id="ARBA00006484"/>
    </source>
</evidence>
<dbReference type="InterPro" id="IPR002347">
    <property type="entry name" value="SDR_fam"/>
</dbReference>